<dbReference type="FunFam" id="1.10.150.240:FF:000001">
    <property type="entry name" value="Haloacid dehalogenase-like hydrolase domain"/>
    <property type="match status" value="1"/>
</dbReference>
<gene>
    <name evidence="1" type="ORF">FFLO_00324</name>
</gene>
<dbReference type="Gene3D" id="3.40.50.1000">
    <property type="entry name" value="HAD superfamily/HAD-like"/>
    <property type="match status" value="1"/>
</dbReference>
<reference evidence="1" key="1">
    <citation type="submission" date="2020-04" db="EMBL/GenBank/DDBJ databases">
        <title>Analysis of mating type loci in Filobasidium floriforme.</title>
        <authorList>
            <person name="Nowrousian M."/>
        </authorList>
    </citation>
    <scope>NUCLEOTIDE SEQUENCE</scope>
    <source>
        <strain evidence="1">CBS 6242</strain>
    </source>
</reference>
<dbReference type="Pfam" id="PF00702">
    <property type="entry name" value="Hydrolase"/>
    <property type="match status" value="1"/>
</dbReference>
<name>A0A8K0JRJ7_9TREE</name>
<dbReference type="Proteomes" id="UP000812966">
    <property type="component" value="Unassembled WGS sequence"/>
</dbReference>
<protein>
    <recommendedName>
        <fullName evidence="3">HAD-like protein</fullName>
    </recommendedName>
</protein>
<dbReference type="GO" id="GO:0016791">
    <property type="term" value="F:phosphatase activity"/>
    <property type="evidence" value="ECO:0007669"/>
    <property type="project" value="TreeGrafter"/>
</dbReference>
<dbReference type="OrthoDB" id="40579at2759"/>
<dbReference type="InterPro" id="IPR023214">
    <property type="entry name" value="HAD_sf"/>
</dbReference>
<evidence type="ECO:0000313" key="2">
    <source>
        <dbReference type="Proteomes" id="UP000812966"/>
    </source>
</evidence>
<evidence type="ECO:0008006" key="3">
    <source>
        <dbReference type="Google" id="ProtNLM"/>
    </source>
</evidence>
<keyword evidence="2" id="KW-1185">Reference proteome</keyword>
<dbReference type="PANTHER" id="PTHR18901">
    <property type="entry name" value="2-DEOXYGLUCOSE-6-PHOSPHATE PHOSPHATASE 2"/>
    <property type="match status" value="1"/>
</dbReference>
<evidence type="ECO:0000313" key="1">
    <source>
        <dbReference type="EMBL" id="KAG7575334.1"/>
    </source>
</evidence>
<organism evidence="1 2">
    <name type="scientific">Filobasidium floriforme</name>
    <dbReference type="NCBI Taxonomy" id="5210"/>
    <lineage>
        <taxon>Eukaryota</taxon>
        <taxon>Fungi</taxon>
        <taxon>Dikarya</taxon>
        <taxon>Basidiomycota</taxon>
        <taxon>Agaricomycotina</taxon>
        <taxon>Tremellomycetes</taxon>
        <taxon>Filobasidiales</taxon>
        <taxon>Filobasidiaceae</taxon>
        <taxon>Filobasidium</taxon>
    </lineage>
</organism>
<dbReference type="PANTHER" id="PTHR18901:SF38">
    <property type="entry name" value="PSEUDOURIDINE-5'-PHOSPHATASE"/>
    <property type="match status" value="1"/>
</dbReference>
<dbReference type="InterPro" id="IPR036412">
    <property type="entry name" value="HAD-like_sf"/>
</dbReference>
<dbReference type="InterPro" id="IPR023198">
    <property type="entry name" value="PGP-like_dom2"/>
</dbReference>
<dbReference type="EMBL" id="JABELV010000004">
    <property type="protein sequence ID" value="KAG7575334.1"/>
    <property type="molecule type" value="Genomic_DNA"/>
</dbReference>
<dbReference type="Gene3D" id="1.10.150.240">
    <property type="entry name" value="Putative phosphatase, domain 2"/>
    <property type="match status" value="1"/>
</dbReference>
<accession>A0A8K0JRJ7</accession>
<comment type="caution">
    <text evidence="1">The sequence shown here is derived from an EMBL/GenBank/DDBJ whole genome shotgun (WGS) entry which is preliminary data.</text>
</comment>
<dbReference type="AlphaFoldDB" id="A0A8K0JRJ7"/>
<proteinExistence type="predicted"/>
<sequence length="251" mass="28021">MLIYLLLDGERRIKRDRSDTERIYTEVTNEILGEFGCSLGWDVKAQAMGAPARLSSESILRAYDLLDKLSVDEFIRRKQTMIPQKFKEVAPMRGAVRLVQHLHKHGVPIALATGSGYQAFLDKTTHLPHLFELFPVDAIVTADSPEVKPGRGKPCPDVFLAAARKLGRDVGAEEESASDEQRIERSKALVFEDAVFGAQAGVRAGMNVVWVPDVELRALDPENTHGAKVIHEHLEDFKPEQWGLPPFDDEV</sequence>
<dbReference type="SUPFAM" id="SSF56784">
    <property type="entry name" value="HAD-like"/>
    <property type="match status" value="1"/>
</dbReference>